<gene>
    <name evidence="1" type="ORF">SAMN05421855_105104</name>
</gene>
<accession>A0A1G7I668</accession>
<evidence type="ECO:0000313" key="1">
    <source>
        <dbReference type="EMBL" id="SDF07924.1"/>
    </source>
</evidence>
<keyword evidence="2" id="KW-1185">Reference proteome</keyword>
<proteinExistence type="predicted"/>
<dbReference type="Proteomes" id="UP000199321">
    <property type="component" value="Unassembled WGS sequence"/>
</dbReference>
<dbReference type="AlphaFoldDB" id="A0A1G7I668"/>
<sequence>MKSIFSFLLIFLVLACSTEKEQMQTIRDLAVRDSIEKLQLPKETIITHKDIVVSEEKINLENLGATYTVTITVASQNSTGEKVLDTHTLTYTKISEGGLSPHDYQLKSFE</sequence>
<dbReference type="OrthoDB" id="1445248at2"/>
<dbReference type="STRING" id="227084.SAMN05421855_105104"/>
<dbReference type="EMBL" id="FNBA01000005">
    <property type="protein sequence ID" value="SDF07924.1"/>
    <property type="molecule type" value="Genomic_DNA"/>
</dbReference>
<protein>
    <recommendedName>
        <fullName evidence="3">Cystatin domain-containing protein</fullName>
    </recommendedName>
</protein>
<evidence type="ECO:0008006" key="3">
    <source>
        <dbReference type="Google" id="ProtNLM"/>
    </source>
</evidence>
<reference evidence="1 2" key="1">
    <citation type="submission" date="2016-10" db="EMBL/GenBank/DDBJ databases">
        <authorList>
            <person name="de Groot N.N."/>
        </authorList>
    </citation>
    <scope>NUCLEOTIDE SEQUENCE [LARGE SCALE GENOMIC DNA]</scope>
    <source>
        <strain evidence="1 2">DSM 16195</strain>
    </source>
</reference>
<dbReference type="RefSeq" id="WP_093144989.1">
    <property type="nucleotide sequence ID" value="NZ_BMWO01000007.1"/>
</dbReference>
<evidence type="ECO:0000313" key="2">
    <source>
        <dbReference type="Proteomes" id="UP000199321"/>
    </source>
</evidence>
<dbReference type="PROSITE" id="PS51257">
    <property type="entry name" value="PROKAR_LIPOPROTEIN"/>
    <property type="match status" value="1"/>
</dbReference>
<name>A0A1G7I668_9FLAO</name>
<organism evidence="1 2">
    <name type="scientific">Ulvibacter litoralis</name>
    <dbReference type="NCBI Taxonomy" id="227084"/>
    <lineage>
        <taxon>Bacteria</taxon>
        <taxon>Pseudomonadati</taxon>
        <taxon>Bacteroidota</taxon>
        <taxon>Flavobacteriia</taxon>
        <taxon>Flavobacteriales</taxon>
        <taxon>Flavobacteriaceae</taxon>
        <taxon>Ulvibacter</taxon>
    </lineage>
</organism>